<dbReference type="InParanoid" id="A0A165Q2I3"/>
<dbReference type="EMBL" id="KV425885">
    <property type="protein sequence ID" value="KZW02988.1"/>
    <property type="molecule type" value="Genomic_DNA"/>
</dbReference>
<organism evidence="2 3">
    <name type="scientific">Exidia glandulosa HHB12029</name>
    <dbReference type="NCBI Taxonomy" id="1314781"/>
    <lineage>
        <taxon>Eukaryota</taxon>
        <taxon>Fungi</taxon>
        <taxon>Dikarya</taxon>
        <taxon>Basidiomycota</taxon>
        <taxon>Agaricomycotina</taxon>
        <taxon>Agaricomycetes</taxon>
        <taxon>Auriculariales</taxon>
        <taxon>Exidiaceae</taxon>
        <taxon>Exidia</taxon>
    </lineage>
</organism>
<gene>
    <name evidence="2" type="ORF">EXIGLDRAFT_759300</name>
</gene>
<proteinExistence type="predicted"/>
<reference evidence="2 3" key="1">
    <citation type="journal article" date="2016" name="Mol. Biol. Evol.">
        <title>Comparative Genomics of Early-Diverging Mushroom-Forming Fungi Provides Insights into the Origins of Lignocellulose Decay Capabilities.</title>
        <authorList>
            <person name="Nagy L.G."/>
            <person name="Riley R."/>
            <person name="Tritt A."/>
            <person name="Adam C."/>
            <person name="Daum C."/>
            <person name="Floudas D."/>
            <person name="Sun H."/>
            <person name="Yadav J.S."/>
            <person name="Pangilinan J."/>
            <person name="Larsson K.H."/>
            <person name="Matsuura K."/>
            <person name="Barry K."/>
            <person name="Labutti K."/>
            <person name="Kuo R."/>
            <person name="Ohm R.A."/>
            <person name="Bhattacharya S.S."/>
            <person name="Shirouzu T."/>
            <person name="Yoshinaga Y."/>
            <person name="Martin F.M."/>
            <person name="Grigoriev I.V."/>
            <person name="Hibbett D.S."/>
        </authorList>
    </citation>
    <scope>NUCLEOTIDE SEQUENCE [LARGE SCALE GENOMIC DNA]</scope>
    <source>
        <strain evidence="2 3">HHB12029</strain>
    </source>
</reference>
<keyword evidence="1" id="KW-0472">Membrane</keyword>
<feature type="transmembrane region" description="Helical" evidence="1">
    <location>
        <begin position="43"/>
        <end position="62"/>
    </location>
</feature>
<keyword evidence="3" id="KW-1185">Reference proteome</keyword>
<evidence type="ECO:0000313" key="2">
    <source>
        <dbReference type="EMBL" id="KZW02988.1"/>
    </source>
</evidence>
<keyword evidence="1" id="KW-1133">Transmembrane helix</keyword>
<sequence>MPIIAVNTVPHSALHNLSIAVAFPIQCQSYTLHRRCRAKRISALWLSVGTAVMVVNEAFFLLRLRNMPSIPWLPRRRSVSAMVSSAALGVSDLLFLLVQGLCSGSPDVISVIAIYDFIQLEGTIISAPHDVYDFKVGIMIQLARTSLAWTGFGLRQIAAFHARVQHTRTSSSWSPEIINASPAIVPPLVPWRRRRDHKVPASPNIQGRAFFRPSIAIVCDFVFSPPRPSIHSHLRQARTSYSRGYILYAHISYYRRYIPYVPSCASAFGLVFSPPLLPCATHAPRTDAWTSMSDVSQPRRPLREALACGFGRLADHAAHEDALLVTNAYCQASIYAYNVLDERVMRWTSCAEDARSCSFLACTELEFSVADGAWSSTSGAEYQKSSRSPLSHSTYYPFYSQ</sequence>
<accession>A0A165Q2I3</accession>
<dbReference type="AlphaFoldDB" id="A0A165Q2I3"/>
<protein>
    <submittedName>
        <fullName evidence="2">Uncharacterized protein</fullName>
    </submittedName>
</protein>
<name>A0A165Q2I3_EXIGL</name>
<dbReference type="Proteomes" id="UP000077266">
    <property type="component" value="Unassembled WGS sequence"/>
</dbReference>
<evidence type="ECO:0000256" key="1">
    <source>
        <dbReference type="SAM" id="Phobius"/>
    </source>
</evidence>
<evidence type="ECO:0000313" key="3">
    <source>
        <dbReference type="Proteomes" id="UP000077266"/>
    </source>
</evidence>
<keyword evidence="1" id="KW-0812">Transmembrane</keyword>